<gene>
    <name evidence="1" type="ORF">NE237_015598</name>
</gene>
<proteinExistence type="predicted"/>
<dbReference type="Proteomes" id="UP001141806">
    <property type="component" value="Unassembled WGS sequence"/>
</dbReference>
<name>A0A9Q0KEB0_9MAGN</name>
<organism evidence="1 2">
    <name type="scientific">Protea cynaroides</name>
    <dbReference type="NCBI Taxonomy" id="273540"/>
    <lineage>
        <taxon>Eukaryota</taxon>
        <taxon>Viridiplantae</taxon>
        <taxon>Streptophyta</taxon>
        <taxon>Embryophyta</taxon>
        <taxon>Tracheophyta</taxon>
        <taxon>Spermatophyta</taxon>
        <taxon>Magnoliopsida</taxon>
        <taxon>Proteales</taxon>
        <taxon>Proteaceae</taxon>
        <taxon>Protea</taxon>
    </lineage>
</organism>
<accession>A0A9Q0KEB0</accession>
<reference evidence="1" key="1">
    <citation type="journal article" date="2023" name="Plant J.">
        <title>The genome of the king protea, Protea cynaroides.</title>
        <authorList>
            <person name="Chang J."/>
            <person name="Duong T.A."/>
            <person name="Schoeman C."/>
            <person name="Ma X."/>
            <person name="Roodt D."/>
            <person name="Barker N."/>
            <person name="Li Z."/>
            <person name="Van de Peer Y."/>
            <person name="Mizrachi E."/>
        </authorList>
    </citation>
    <scope>NUCLEOTIDE SEQUENCE</scope>
    <source>
        <tissue evidence="1">Young leaves</tissue>
    </source>
</reference>
<comment type="caution">
    <text evidence="1">The sequence shown here is derived from an EMBL/GenBank/DDBJ whole genome shotgun (WGS) entry which is preliminary data.</text>
</comment>
<dbReference type="EMBL" id="JAMYWD010000006">
    <property type="protein sequence ID" value="KAJ4968897.1"/>
    <property type="molecule type" value="Genomic_DNA"/>
</dbReference>
<evidence type="ECO:0000313" key="2">
    <source>
        <dbReference type="Proteomes" id="UP001141806"/>
    </source>
</evidence>
<protein>
    <submittedName>
        <fullName evidence="1">Uncharacterized protein</fullName>
    </submittedName>
</protein>
<keyword evidence="2" id="KW-1185">Reference proteome</keyword>
<dbReference type="AlphaFoldDB" id="A0A9Q0KEB0"/>
<sequence length="195" mass="21602">MAAIMGAAVQRSDALKNHQVETVELGPLEVGVTTGFDHVRVVSESHPGYGRSSALQHASMESDLYLEGNSRLNLGRFFRLPNEETMSKVDKILDQSMGVNVEEPMKVQTIRSDDRVDSRTKSVARIRGFWTFKEKDNQNAISHVTMARHKGDDHRVMHNLSQILAAMDFKVAGLKAEVVTDVRGSGRIGEVFPGI</sequence>
<evidence type="ECO:0000313" key="1">
    <source>
        <dbReference type="EMBL" id="KAJ4968897.1"/>
    </source>
</evidence>